<dbReference type="Proteomes" id="UP000324832">
    <property type="component" value="Unassembled WGS sequence"/>
</dbReference>
<evidence type="ECO:0000259" key="7">
    <source>
        <dbReference type="Pfam" id="PF13873"/>
    </source>
</evidence>
<gene>
    <name evidence="8" type="ORF">LSINAPIS_LOCUS13246</name>
</gene>
<dbReference type="InterPro" id="IPR028002">
    <property type="entry name" value="Myb_DNA-bind_5"/>
</dbReference>
<feature type="compositionally biased region" description="Basic and acidic residues" evidence="6">
    <location>
        <begin position="150"/>
        <end position="159"/>
    </location>
</feature>
<keyword evidence="9" id="KW-1185">Reference proteome</keyword>
<keyword evidence="4" id="KW-0804">Transcription</keyword>
<accession>A0A5E4QYV4</accession>
<evidence type="ECO:0000313" key="8">
    <source>
        <dbReference type="EMBL" id="VVD03210.1"/>
    </source>
</evidence>
<evidence type="ECO:0000256" key="3">
    <source>
        <dbReference type="ARBA" id="ARBA00023015"/>
    </source>
</evidence>
<dbReference type="EMBL" id="FZQP02006665">
    <property type="protein sequence ID" value="VVD03210.1"/>
    <property type="molecule type" value="Genomic_DNA"/>
</dbReference>
<comment type="function">
    <text evidence="5">Involved in transvection phenomena (= synapsis-dependent gene expression), where the synaptic pairing of chromosomes carrying genes with which zeste interacts influences the expression of these genes. Zeste binds to DNA and stimulates transcription from a nearby promoter.</text>
</comment>
<protein>
    <recommendedName>
        <fullName evidence="2">Regulatory protein zeste</fullName>
    </recommendedName>
</protein>
<evidence type="ECO:0000256" key="2">
    <source>
        <dbReference type="ARBA" id="ARBA00016807"/>
    </source>
</evidence>
<proteinExistence type="predicted"/>
<evidence type="ECO:0000256" key="6">
    <source>
        <dbReference type="SAM" id="MobiDB-lite"/>
    </source>
</evidence>
<comment type="subunit">
    <text evidence="1">Self-associates forming complexes of several hundred monomers.</text>
</comment>
<organism evidence="8 9">
    <name type="scientific">Leptidea sinapis</name>
    <dbReference type="NCBI Taxonomy" id="189913"/>
    <lineage>
        <taxon>Eukaryota</taxon>
        <taxon>Metazoa</taxon>
        <taxon>Ecdysozoa</taxon>
        <taxon>Arthropoda</taxon>
        <taxon>Hexapoda</taxon>
        <taxon>Insecta</taxon>
        <taxon>Pterygota</taxon>
        <taxon>Neoptera</taxon>
        <taxon>Endopterygota</taxon>
        <taxon>Lepidoptera</taxon>
        <taxon>Glossata</taxon>
        <taxon>Ditrysia</taxon>
        <taxon>Papilionoidea</taxon>
        <taxon>Pieridae</taxon>
        <taxon>Dismorphiinae</taxon>
        <taxon>Leptidea</taxon>
    </lineage>
</organism>
<name>A0A5E4QYV4_9NEOP</name>
<dbReference type="PANTHER" id="PTHR21411:SF0">
    <property type="entry name" value="REGULATORY PROTEIN ZESTE"/>
    <property type="match status" value="1"/>
</dbReference>
<dbReference type="PANTHER" id="PTHR21411">
    <property type="entry name" value="APONTIC"/>
    <property type="match status" value="1"/>
</dbReference>
<feature type="domain" description="Myb/SANT-like DNA-binding" evidence="7">
    <location>
        <begin position="10"/>
        <end position="84"/>
    </location>
</feature>
<feature type="compositionally biased region" description="Low complexity" evidence="6">
    <location>
        <begin position="138"/>
        <end position="148"/>
    </location>
</feature>
<evidence type="ECO:0000256" key="5">
    <source>
        <dbReference type="ARBA" id="ARBA00025466"/>
    </source>
</evidence>
<reference evidence="8 9" key="1">
    <citation type="submission" date="2017-07" db="EMBL/GenBank/DDBJ databases">
        <authorList>
            <person name="Talla V."/>
            <person name="Backstrom N."/>
        </authorList>
    </citation>
    <scope>NUCLEOTIDE SEQUENCE [LARGE SCALE GENOMIC DNA]</scope>
</reference>
<keyword evidence="3" id="KW-0805">Transcription regulation</keyword>
<feature type="region of interest" description="Disordered" evidence="6">
    <location>
        <begin position="129"/>
        <end position="159"/>
    </location>
</feature>
<evidence type="ECO:0000256" key="1">
    <source>
        <dbReference type="ARBA" id="ARBA00011764"/>
    </source>
</evidence>
<dbReference type="Pfam" id="PF13873">
    <property type="entry name" value="Myb_DNA-bind_5"/>
    <property type="match status" value="2"/>
</dbReference>
<sequence length="246" mass="28323">MNSKELTHHRSPVFTIQEVELLLSLVEKYKSIILNRSTVSTSLQVKEATWGRLAKIFNSANLGYERPAETLQMKWANLKRNARRVSLNVTEDAEMDIISKKVSALVNEAENNTEPLDGSVILSEESENGDVENHLGDSSMMSDSQSDTSETEKERRHRDANFSPNECSLLFKCVKEELNVLMCKDIKKEANQQKKLAWSRVTENFNKLSPTKRSEQVLKNKLNNMKKIVKRIGLKNYINRYAKRYR</sequence>
<evidence type="ECO:0000256" key="4">
    <source>
        <dbReference type="ARBA" id="ARBA00023163"/>
    </source>
</evidence>
<feature type="domain" description="Myb/SANT-like DNA-binding" evidence="7">
    <location>
        <begin position="158"/>
        <end position="232"/>
    </location>
</feature>
<dbReference type="AlphaFoldDB" id="A0A5E4QYV4"/>
<evidence type="ECO:0000313" key="9">
    <source>
        <dbReference type="Proteomes" id="UP000324832"/>
    </source>
</evidence>